<dbReference type="AlphaFoldDB" id="A0A9D1W6I0"/>
<proteinExistence type="inferred from homology"/>
<evidence type="ECO:0000256" key="6">
    <source>
        <dbReference type="ARBA" id="ARBA00023136"/>
    </source>
</evidence>
<feature type="transmembrane region" description="Helical" evidence="7">
    <location>
        <begin position="105"/>
        <end position="127"/>
    </location>
</feature>
<dbReference type="PANTHER" id="PTHR43663:SF1">
    <property type="entry name" value="CHROMATE TRANSPORTER"/>
    <property type="match status" value="1"/>
</dbReference>
<feature type="transmembrane region" description="Helical" evidence="7">
    <location>
        <begin position="164"/>
        <end position="181"/>
    </location>
</feature>
<evidence type="ECO:0000256" key="5">
    <source>
        <dbReference type="ARBA" id="ARBA00022989"/>
    </source>
</evidence>
<organism evidence="8 9">
    <name type="scientific">Candidatus Lachnoclostridium stercoripullorum</name>
    <dbReference type="NCBI Taxonomy" id="2838635"/>
    <lineage>
        <taxon>Bacteria</taxon>
        <taxon>Bacillati</taxon>
        <taxon>Bacillota</taxon>
        <taxon>Clostridia</taxon>
        <taxon>Lachnospirales</taxon>
        <taxon>Lachnospiraceae</taxon>
    </lineage>
</organism>
<dbReference type="EMBL" id="DXEU01000144">
    <property type="protein sequence ID" value="HIX52727.1"/>
    <property type="molecule type" value="Genomic_DNA"/>
</dbReference>
<evidence type="ECO:0000256" key="2">
    <source>
        <dbReference type="ARBA" id="ARBA00005262"/>
    </source>
</evidence>
<accession>A0A9D1W6I0</accession>
<reference evidence="8" key="2">
    <citation type="submission" date="2021-04" db="EMBL/GenBank/DDBJ databases">
        <authorList>
            <person name="Gilroy R."/>
        </authorList>
    </citation>
    <scope>NUCLEOTIDE SEQUENCE</scope>
    <source>
        <strain evidence="8">ChiGjej4B4-12881</strain>
    </source>
</reference>
<sequence length="191" mass="20950">MNLLLDLFLTFAKIGLFTFGGGYAMIAMIENDCVERKKWITHDEMMNITVIAESTPGPIAINCATFTGYRQAGFSGALFATLGIVTPSFAVIYLISMFLDNFLELTLIANAFKGIKIAVGILILDAAVTMIRKMPGRKLPRAIMVCSCAAMLCVNFFAWNFSSIRLMLIAALVSLSIFIIGEKKQRGGDRK</sequence>
<keyword evidence="3" id="KW-1003">Cell membrane</keyword>
<dbReference type="GO" id="GO:0015109">
    <property type="term" value="F:chromate transmembrane transporter activity"/>
    <property type="evidence" value="ECO:0007669"/>
    <property type="project" value="InterPro"/>
</dbReference>
<dbReference type="GO" id="GO:0005886">
    <property type="term" value="C:plasma membrane"/>
    <property type="evidence" value="ECO:0007669"/>
    <property type="project" value="UniProtKB-SubCell"/>
</dbReference>
<protein>
    <submittedName>
        <fullName evidence="8">Chromate transporter</fullName>
    </submittedName>
</protein>
<dbReference type="PANTHER" id="PTHR43663">
    <property type="entry name" value="CHROMATE TRANSPORT PROTEIN-RELATED"/>
    <property type="match status" value="1"/>
</dbReference>
<keyword evidence="5 7" id="KW-1133">Transmembrane helix</keyword>
<evidence type="ECO:0000313" key="9">
    <source>
        <dbReference type="Proteomes" id="UP000886780"/>
    </source>
</evidence>
<comment type="subcellular location">
    <subcellularLocation>
        <location evidence="1">Cell membrane</location>
        <topology evidence="1">Multi-pass membrane protein</topology>
    </subcellularLocation>
</comment>
<feature type="transmembrane region" description="Helical" evidence="7">
    <location>
        <begin position="139"/>
        <end position="158"/>
    </location>
</feature>
<dbReference type="InterPro" id="IPR003370">
    <property type="entry name" value="Chromate_transpt"/>
</dbReference>
<evidence type="ECO:0000256" key="3">
    <source>
        <dbReference type="ARBA" id="ARBA00022475"/>
    </source>
</evidence>
<keyword evidence="4 7" id="KW-0812">Transmembrane</keyword>
<comment type="caution">
    <text evidence="8">The sequence shown here is derived from an EMBL/GenBank/DDBJ whole genome shotgun (WGS) entry which is preliminary data.</text>
</comment>
<evidence type="ECO:0000256" key="4">
    <source>
        <dbReference type="ARBA" id="ARBA00022692"/>
    </source>
</evidence>
<gene>
    <name evidence="8" type="ORF">IAA28_07970</name>
</gene>
<dbReference type="Pfam" id="PF02417">
    <property type="entry name" value="Chromate_transp"/>
    <property type="match status" value="1"/>
</dbReference>
<comment type="similarity">
    <text evidence="2">Belongs to the chromate ion transporter (CHR) (TC 2.A.51) family.</text>
</comment>
<keyword evidence="6 7" id="KW-0472">Membrane</keyword>
<name>A0A9D1W6I0_9FIRM</name>
<feature type="transmembrane region" description="Helical" evidence="7">
    <location>
        <begin position="6"/>
        <end position="29"/>
    </location>
</feature>
<dbReference type="Proteomes" id="UP000886780">
    <property type="component" value="Unassembled WGS sequence"/>
</dbReference>
<evidence type="ECO:0000313" key="8">
    <source>
        <dbReference type="EMBL" id="HIX52727.1"/>
    </source>
</evidence>
<evidence type="ECO:0000256" key="7">
    <source>
        <dbReference type="SAM" id="Phobius"/>
    </source>
</evidence>
<feature type="transmembrane region" description="Helical" evidence="7">
    <location>
        <begin position="77"/>
        <end position="99"/>
    </location>
</feature>
<dbReference type="InterPro" id="IPR052518">
    <property type="entry name" value="CHR_Transporter"/>
</dbReference>
<reference evidence="8" key="1">
    <citation type="journal article" date="2021" name="PeerJ">
        <title>Extensive microbial diversity within the chicken gut microbiome revealed by metagenomics and culture.</title>
        <authorList>
            <person name="Gilroy R."/>
            <person name="Ravi A."/>
            <person name="Getino M."/>
            <person name="Pursley I."/>
            <person name="Horton D.L."/>
            <person name="Alikhan N.F."/>
            <person name="Baker D."/>
            <person name="Gharbi K."/>
            <person name="Hall N."/>
            <person name="Watson M."/>
            <person name="Adriaenssens E.M."/>
            <person name="Foster-Nyarko E."/>
            <person name="Jarju S."/>
            <person name="Secka A."/>
            <person name="Antonio M."/>
            <person name="Oren A."/>
            <person name="Chaudhuri R.R."/>
            <person name="La Ragione R."/>
            <person name="Hildebrand F."/>
            <person name="Pallen M.J."/>
        </authorList>
    </citation>
    <scope>NUCLEOTIDE SEQUENCE</scope>
    <source>
        <strain evidence="8">ChiGjej4B4-12881</strain>
    </source>
</reference>
<evidence type="ECO:0000256" key="1">
    <source>
        <dbReference type="ARBA" id="ARBA00004651"/>
    </source>
</evidence>